<dbReference type="InterPro" id="IPR016181">
    <property type="entry name" value="Acyl_CoA_acyltransferase"/>
</dbReference>
<evidence type="ECO:0000259" key="1">
    <source>
        <dbReference type="PROSITE" id="PS51186"/>
    </source>
</evidence>
<dbReference type="GO" id="GO:0016747">
    <property type="term" value="F:acyltransferase activity, transferring groups other than amino-acyl groups"/>
    <property type="evidence" value="ECO:0007669"/>
    <property type="project" value="InterPro"/>
</dbReference>
<protein>
    <recommendedName>
        <fullName evidence="1">N-acetyltransferase domain-containing protein</fullName>
    </recommendedName>
</protein>
<dbReference type="Pfam" id="PF13302">
    <property type="entry name" value="Acetyltransf_3"/>
    <property type="match status" value="1"/>
</dbReference>
<dbReference type="Proteomes" id="UP000176216">
    <property type="component" value="Unassembled WGS sequence"/>
</dbReference>
<evidence type="ECO:0000313" key="2">
    <source>
        <dbReference type="EMBL" id="OGZ24366.1"/>
    </source>
</evidence>
<feature type="domain" description="N-acetyltransferase" evidence="1">
    <location>
        <begin position="23"/>
        <end position="189"/>
    </location>
</feature>
<dbReference type="InterPro" id="IPR000182">
    <property type="entry name" value="GNAT_dom"/>
</dbReference>
<dbReference type="SUPFAM" id="SSF55729">
    <property type="entry name" value="Acyl-CoA N-acyltransferases (Nat)"/>
    <property type="match status" value="1"/>
</dbReference>
<gene>
    <name evidence="2" type="ORF">A2W71_00130</name>
</gene>
<accession>A0A1G2EF02</accession>
<dbReference type="AlphaFoldDB" id="A0A1G2EF02"/>
<dbReference type="Gene3D" id="3.40.630.30">
    <property type="match status" value="1"/>
</dbReference>
<dbReference type="InterPro" id="IPR051531">
    <property type="entry name" value="N-acetyltransferase"/>
</dbReference>
<evidence type="ECO:0000313" key="3">
    <source>
        <dbReference type="Proteomes" id="UP000176216"/>
    </source>
</evidence>
<dbReference type="PANTHER" id="PTHR43792">
    <property type="entry name" value="GNAT FAMILY, PUTATIVE (AFU_ORTHOLOGUE AFUA_3G00765)-RELATED-RELATED"/>
    <property type="match status" value="1"/>
</dbReference>
<organism evidence="2 3">
    <name type="scientific">Candidatus Nealsonbacteria bacterium RIFCSPLOWO2_02_39_8</name>
    <dbReference type="NCBI Taxonomy" id="1801674"/>
    <lineage>
        <taxon>Bacteria</taxon>
        <taxon>Candidatus Nealsoniibacteriota</taxon>
    </lineage>
</organism>
<proteinExistence type="predicted"/>
<reference evidence="2 3" key="1">
    <citation type="journal article" date="2016" name="Nat. Commun.">
        <title>Thousands of microbial genomes shed light on interconnected biogeochemical processes in an aquifer system.</title>
        <authorList>
            <person name="Anantharaman K."/>
            <person name="Brown C.T."/>
            <person name="Hug L.A."/>
            <person name="Sharon I."/>
            <person name="Castelle C.J."/>
            <person name="Probst A.J."/>
            <person name="Thomas B.C."/>
            <person name="Singh A."/>
            <person name="Wilkins M.J."/>
            <person name="Karaoz U."/>
            <person name="Brodie E.L."/>
            <person name="Williams K.H."/>
            <person name="Hubbard S.S."/>
            <person name="Banfield J.F."/>
        </authorList>
    </citation>
    <scope>NUCLEOTIDE SEQUENCE [LARGE SCALE GENOMIC DNA]</scope>
</reference>
<name>A0A1G2EF02_9BACT</name>
<comment type="caution">
    <text evidence="2">The sequence shown here is derived from an EMBL/GenBank/DDBJ whole genome shotgun (WGS) entry which is preliminary data.</text>
</comment>
<dbReference type="EMBL" id="MHMJ01000052">
    <property type="protein sequence ID" value="OGZ24366.1"/>
    <property type="molecule type" value="Genomic_DNA"/>
</dbReference>
<dbReference type="PROSITE" id="PS51186">
    <property type="entry name" value="GNAT"/>
    <property type="match status" value="1"/>
</dbReference>
<sequence length="194" mass="22439">MLIFILSQATKKNMNDNLKNESVELRALKLSDAEFIAKNAKDKDIAKYTFVIAPPFGLETAKKFIRKANKEIKDKTAYEFGIGLDGGKELVGTINLFNMSRKNKNAEIGFWLAKEYWNKGLSDQALKLMLNFGFNKLKLERIQWRVLDKNIPAQKLLERTGFKLEGKLRQKTFLNNQWFDDFIYGLLASEHIIK</sequence>